<gene>
    <name evidence="2" type="ORF">GR303_18570</name>
</gene>
<feature type="region of interest" description="Disordered" evidence="1">
    <location>
        <begin position="1"/>
        <end position="29"/>
    </location>
</feature>
<dbReference type="EMBL" id="JAAAXJ010000012">
    <property type="protein sequence ID" value="NBJ26349.1"/>
    <property type="molecule type" value="Genomic_DNA"/>
</dbReference>
<reference evidence="2 3" key="1">
    <citation type="submission" date="2020-01" db="EMBL/GenBank/DDBJ databases">
        <title>Microvirga sp. nov., an arsenate reduction bacterium isolated from Tibet hotspring sediments.</title>
        <authorList>
            <person name="Yuan C.-G."/>
        </authorList>
    </citation>
    <scope>NUCLEOTIDE SEQUENCE [LARGE SCALE GENOMIC DNA]</scope>
    <source>
        <strain evidence="2 3">SYSU G3D203</strain>
    </source>
</reference>
<sequence>MAKALAKTTHQNLEKDFAPMADRKSGDINTNNVVAEDRTRQLNTLIA</sequence>
<accession>A0ABW9Z131</accession>
<dbReference type="Proteomes" id="UP000818323">
    <property type="component" value="Unassembled WGS sequence"/>
</dbReference>
<keyword evidence="3" id="KW-1185">Reference proteome</keyword>
<protein>
    <submittedName>
        <fullName evidence="2">Uncharacterized protein</fullName>
    </submittedName>
</protein>
<name>A0ABW9Z131_9HYPH</name>
<organism evidence="2 3">
    <name type="scientific">Microvirga arsenatis</name>
    <dbReference type="NCBI Taxonomy" id="2692265"/>
    <lineage>
        <taxon>Bacteria</taxon>
        <taxon>Pseudomonadati</taxon>
        <taxon>Pseudomonadota</taxon>
        <taxon>Alphaproteobacteria</taxon>
        <taxon>Hyphomicrobiales</taxon>
        <taxon>Methylobacteriaceae</taxon>
        <taxon>Microvirga</taxon>
    </lineage>
</organism>
<feature type="compositionally biased region" description="Basic and acidic residues" evidence="1">
    <location>
        <begin position="12"/>
        <end position="26"/>
    </location>
</feature>
<proteinExistence type="predicted"/>
<evidence type="ECO:0000313" key="2">
    <source>
        <dbReference type="EMBL" id="NBJ26349.1"/>
    </source>
</evidence>
<evidence type="ECO:0000256" key="1">
    <source>
        <dbReference type="SAM" id="MobiDB-lite"/>
    </source>
</evidence>
<comment type="caution">
    <text evidence="2">The sequence shown here is derived from an EMBL/GenBank/DDBJ whole genome shotgun (WGS) entry which is preliminary data.</text>
</comment>
<evidence type="ECO:0000313" key="3">
    <source>
        <dbReference type="Proteomes" id="UP000818323"/>
    </source>
</evidence>